<comment type="caution">
    <text evidence="1">The sequence shown here is derived from an EMBL/GenBank/DDBJ whole genome shotgun (WGS) entry which is preliminary data.</text>
</comment>
<accession>A0AAV3YP65</accession>
<evidence type="ECO:0000313" key="2">
    <source>
        <dbReference type="Proteomes" id="UP000735302"/>
    </source>
</evidence>
<name>A0AAV3YP65_9GAST</name>
<dbReference type="EMBL" id="BLXT01001278">
    <property type="protein sequence ID" value="GFN84132.1"/>
    <property type="molecule type" value="Genomic_DNA"/>
</dbReference>
<protein>
    <submittedName>
        <fullName evidence="1">Uncharacterized protein</fullName>
    </submittedName>
</protein>
<keyword evidence="2" id="KW-1185">Reference proteome</keyword>
<dbReference type="Proteomes" id="UP000735302">
    <property type="component" value="Unassembled WGS sequence"/>
</dbReference>
<dbReference type="AlphaFoldDB" id="A0AAV3YP65"/>
<proteinExistence type="predicted"/>
<reference evidence="1 2" key="1">
    <citation type="journal article" date="2021" name="Elife">
        <title>Chloroplast acquisition without the gene transfer in kleptoplastic sea slugs, Plakobranchus ocellatus.</title>
        <authorList>
            <person name="Maeda T."/>
            <person name="Takahashi S."/>
            <person name="Yoshida T."/>
            <person name="Shimamura S."/>
            <person name="Takaki Y."/>
            <person name="Nagai Y."/>
            <person name="Toyoda A."/>
            <person name="Suzuki Y."/>
            <person name="Arimoto A."/>
            <person name="Ishii H."/>
            <person name="Satoh N."/>
            <person name="Nishiyama T."/>
            <person name="Hasebe M."/>
            <person name="Maruyama T."/>
            <person name="Minagawa J."/>
            <person name="Obokata J."/>
            <person name="Shigenobu S."/>
        </authorList>
    </citation>
    <scope>NUCLEOTIDE SEQUENCE [LARGE SCALE GENOMIC DNA]</scope>
</reference>
<organism evidence="1 2">
    <name type="scientific">Plakobranchus ocellatus</name>
    <dbReference type="NCBI Taxonomy" id="259542"/>
    <lineage>
        <taxon>Eukaryota</taxon>
        <taxon>Metazoa</taxon>
        <taxon>Spiralia</taxon>
        <taxon>Lophotrochozoa</taxon>
        <taxon>Mollusca</taxon>
        <taxon>Gastropoda</taxon>
        <taxon>Heterobranchia</taxon>
        <taxon>Euthyneura</taxon>
        <taxon>Panpulmonata</taxon>
        <taxon>Sacoglossa</taxon>
        <taxon>Placobranchoidea</taxon>
        <taxon>Plakobranchidae</taxon>
        <taxon>Plakobranchus</taxon>
    </lineage>
</organism>
<evidence type="ECO:0000313" key="1">
    <source>
        <dbReference type="EMBL" id="GFN84132.1"/>
    </source>
</evidence>
<gene>
    <name evidence="1" type="ORF">PoB_001063800</name>
</gene>
<sequence>MGRSRCGRTEREEKVRWQGKRRRQIAFIGVNDDLFFLWASRVDQERYHVYGRAGLARDDSAFKEDLDSTGMIPRSGKSWVHQERYRVYGKTGIVRDDSAFREDLDSAGMILRLRKI</sequence>